<sequence length="342" mass="37881">MAPQTLIEIQELEKTFQTKNGAVHALKDINLQIQQGDIFGIIGMSGAGKSTLVRCMNLLERPTAGRVLFDGKDIAKLNDYQLRTVRRSMGMIFQQFNLLMQRTAESNICFPLEIAGVDKKTAKARARELLELVGLSDRAKSYPSQLSGGQKQRVAIARALAPNPKVLLCDEATSALDPTTTASILSLLKDINRRLGITIIIITHEMSVIEQICNRVAIIDKSHIAEVGSVEEIFFHPKTAAAQKLVYPDGRKSEPFSAQDADATCYRIVFDGNSSFEPVIADMVLEFKIPVNIIYADTKNIDGKAFGQIVIQVPQQESLRENMLRYLQRRGLTVEEVTGYVG</sequence>
<reference evidence="10" key="1">
    <citation type="submission" date="2019-04" db="EMBL/GenBank/DDBJ databases">
        <title>Evolution of Biomass-Degrading Anaerobic Consortia Revealed by Metagenomics.</title>
        <authorList>
            <person name="Peng X."/>
        </authorList>
    </citation>
    <scope>NUCLEOTIDE SEQUENCE</scope>
    <source>
        <strain evidence="10">SIG551</strain>
    </source>
</reference>
<protein>
    <submittedName>
        <fullName evidence="10">ATP-binding cassette domain-containing protein</fullName>
    </submittedName>
</protein>
<evidence type="ECO:0000256" key="8">
    <source>
        <dbReference type="ARBA" id="ARBA00023136"/>
    </source>
</evidence>
<dbReference type="InterPro" id="IPR027417">
    <property type="entry name" value="P-loop_NTPase"/>
</dbReference>
<evidence type="ECO:0000259" key="9">
    <source>
        <dbReference type="PROSITE" id="PS50893"/>
    </source>
</evidence>
<evidence type="ECO:0000313" key="11">
    <source>
        <dbReference type="Proteomes" id="UP000754750"/>
    </source>
</evidence>
<dbReference type="Proteomes" id="UP000754750">
    <property type="component" value="Unassembled WGS sequence"/>
</dbReference>
<dbReference type="RefSeq" id="WP_020072246.1">
    <property type="nucleotide sequence ID" value="NZ_SVNY01000005.1"/>
</dbReference>
<dbReference type="InterPro" id="IPR003593">
    <property type="entry name" value="AAA+_ATPase"/>
</dbReference>
<dbReference type="InterPro" id="IPR003439">
    <property type="entry name" value="ABC_transporter-like_ATP-bd"/>
</dbReference>
<dbReference type="GO" id="GO:0006865">
    <property type="term" value="P:amino acid transport"/>
    <property type="evidence" value="ECO:0007669"/>
    <property type="project" value="UniProtKB-KW"/>
</dbReference>
<dbReference type="InterPro" id="IPR041701">
    <property type="entry name" value="MetN_ABC"/>
</dbReference>
<evidence type="ECO:0000256" key="2">
    <source>
        <dbReference type="ARBA" id="ARBA00022448"/>
    </source>
</evidence>
<keyword evidence="3" id="KW-1003">Cell membrane</keyword>
<dbReference type="InterPro" id="IPR050086">
    <property type="entry name" value="MetN_ABC_transporter-like"/>
</dbReference>
<dbReference type="CDD" id="cd03258">
    <property type="entry name" value="ABC_MetN_methionine_transporter"/>
    <property type="match status" value="1"/>
</dbReference>
<keyword evidence="4" id="KW-0547">Nucleotide-binding</keyword>
<dbReference type="FunFam" id="3.40.50.300:FF:000056">
    <property type="entry name" value="Cell division ATP-binding protein FtsE"/>
    <property type="match status" value="1"/>
</dbReference>
<name>A0A928KSQ1_9FIRM</name>
<organism evidence="10 11">
    <name type="scientific">Faecalispora sporosphaeroides</name>
    <dbReference type="NCBI Taxonomy" id="1549"/>
    <lineage>
        <taxon>Bacteria</taxon>
        <taxon>Bacillati</taxon>
        <taxon>Bacillota</taxon>
        <taxon>Clostridia</taxon>
        <taxon>Eubacteriales</taxon>
        <taxon>Oscillospiraceae</taxon>
        <taxon>Faecalispora</taxon>
    </lineage>
</organism>
<dbReference type="InterPro" id="IPR045865">
    <property type="entry name" value="ACT-like_dom_sf"/>
</dbReference>
<dbReference type="Pfam" id="PF00005">
    <property type="entry name" value="ABC_tran"/>
    <property type="match status" value="1"/>
</dbReference>
<evidence type="ECO:0000313" key="10">
    <source>
        <dbReference type="EMBL" id="MBE6833963.1"/>
    </source>
</evidence>
<dbReference type="Gene3D" id="3.40.50.300">
    <property type="entry name" value="P-loop containing nucleotide triphosphate hydrolases"/>
    <property type="match status" value="1"/>
</dbReference>
<keyword evidence="8" id="KW-0472">Membrane</keyword>
<dbReference type="Pfam" id="PF09383">
    <property type="entry name" value="NIL"/>
    <property type="match status" value="1"/>
</dbReference>
<keyword evidence="6" id="KW-1278">Translocase</keyword>
<evidence type="ECO:0000256" key="1">
    <source>
        <dbReference type="ARBA" id="ARBA00005417"/>
    </source>
</evidence>
<accession>A0A928KSQ1</accession>
<dbReference type="SMART" id="SM00930">
    <property type="entry name" value="NIL"/>
    <property type="match status" value="1"/>
</dbReference>
<keyword evidence="2" id="KW-0813">Transport</keyword>
<keyword evidence="7" id="KW-0029">Amino-acid transport</keyword>
<dbReference type="PANTHER" id="PTHR43166">
    <property type="entry name" value="AMINO ACID IMPORT ATP-BINDING PROTEIN"/>
    <property type="match status" value="1"/>
</dbReference>
<dbReference type="Gene3D" id="3.30.70.260">
    <property type="match status" value="1"/>
</dbReference>
<dbReference type="PANTHER" id="PTHR43166:SF30">
    <property type="entry name" value="METHIONINE IMPORT ATP-BINDING PROTEIN METN"/>
    <property type="match status" value="1"/>
</dbReference>
<dbReference type="SMART" id="SM00382">
    <property type="entry name" value="AAA"/>
    <property type="match status" value="1"/>
</dbReference>
<evidence type="ECO:0000256" key="3">
    <source>
        <dbReference type="ARBA" id="ARBA00022475"/>
    </source>
</evidence>
<dbReference type="PROSITE" id="PS50893">
    <property type="entry name" value="ABC_TRANSPORTER_2"/>
    <property type="match status" value="1"/>
</dbReference>
<comment type="caution">
    <text evidence="10">The sequence shown here is derived from an EMBL/GenBank/DDBJ whole genome shotgun (WGS) entry which is preliminary data.</text>
</comment>
<dbReference type="GO" id="GO:0005524">
    <property type="term" value="F:ATP binding"/>
    <property type="evidence" value="ECO:0007669"/>
    <property type="project" value="UniProtKB-KW"/>
</dbReference>
<dbReference type="GO" id="GO:0016887">
    <property type="term" value="F:ATP hydrolysis activity"/>
    <property type="evidence" value="ECO:0007669"/>
    <property type="project" value="InterPro"/>
</dbReference>
<keyword evidence="5 10" id="KW-0067">ATP-binding</keyword>
<gene>
    <name evidence="10" type="ORF">E7512_10395</name>
</gene>
<evidence type="ECO:0000256" key="6">
    <source>
        <dbReference type="ARBA" id="ARBA00022967"/>
    </source>
</evidence>
<evidence type="ECO:0000256" key="5">
    <source>
        <dbReference type="ARBA" id="ARBA00022840"/>
    </source>
</evidence>
<evidence type="ECO:0000256" key="7">
    <source>
        <dbReference type="ARBA" id="ARBA00022970"/>
    </source>
</evidence>
<dbReference type="SUPFAM" id="SSF52540">
    <property type="entry name" value="P-loop containing nucleoside triphosphate hydrolases"/>
    <property type="match status" value="1"/>
</dbReference>
<evidence type="ECO:0000256" key="4">
    <source>
        <dbReference type="ARBA" id="ARBA00022741"/>
    </source>
</evidence>
<dbReference type="InterPro" id="IPR017871">
    <property type="entry name" value="ABC_transporter-like_CS"/>
</dbReference>
<dbReference type="SUPFAM" id="SSF55021">
    <property type="entry name" value="ACT-like"/>
    <property type="match status" value="1"/>
</dbReference>
<dbReference type="PROSITE" id="PS00211">
    <property type="entry name" value="ABC_TRANSPORTER_1"/>
    <property type="match status" value="1"/>
</dbReference>
<dbReference type="EMBL" id="SVNY01000005">
    <property type="protein sequence ID" value="MBE6833963.1"/>
    <property type="molecule type" value="Genomic_DNA"/>
</dbReference>
<proteinExistence type="inferred from homology"/>
<feature type="domain" description="ABC transporter" evidence="9">
    <location>
        <begin position="7"/>
        <end position="246"/>
    </location>
</feature>
<comment type="similarity">
    <text evidence="1">Belongs to the ABC transporter superfamily.</text>
</comment>
<dbReference type="AlphaFoldDB" id="A0A928KSQ1"/>
<dbReference type="InterPro" id="IPR018449">
    <property type="entry name" value="NIL_domain"/>
</dbReference>
<dbReference type="GO" id="GO:0005886">
    <property type="term" value="C:plasma membrane"/>
    <property type="evidence" value="ECO:0007669"/>
    <property type="project" value="UniProtKB-ARBA"/>
</dbReference>